<organism evidence="2 3">
    <name type="scientific">Natrialba hulunbeirensis JCM 10989</name>
    <dbReference type="NCBI Taxonomy" id="1227493"/>
    <lineage>
        <taxon>Archaea</taxon>
        <taxon>Methanobacteriati</taxon>
        <taxon>Methanobacteriota</taxon>
        <taxon>Stenosarchaea group</taxon>
        <taxon>Halobacteria</taxon>
        <taxon>Halobacteriales</taxon>
        <taxon>Natrialbaceae</taxon>
        <taxon>Natrialba</taxon>
    </lineage>
</organism>
<dbReference type="EMBL" id="AOIM01000041">
    <property type="protein sequence ID" value="ELY87688.1"/>
    <property type="molecule type" value="Genomic_DNA"/>
</dbReference>
<feature type="region of interest" description="Disordered" evidence="1">
    <location>
        <begin position="85"/>
        <end position="107"/>
    </location>
</feature>
<evidence type="ECO:0000313" key="3">
    <source>
        <dbReference type="Proteomes" id="UP000011519"/>
    </source>
</evidence>
<dbReference type="AlphaFoldDB" id="L9ZRA8"/>
<feature type="compositionally biased region" description="Basic residues" evidence="1">
    <location>
        <begin position="86"/>
        <end position="107"/>
    </location>
</feature>
<evidence type="ECO:0000256" key="1">
    <source>
        <dbReference type="SAM" id="MobiDB-lite"/>
    </source>
</evidence>
<comment type="caution">
    <text evidence="2">The sequence shown here is derived from an EMBL/GenBank/DDBJ whole genome shotgun (WGS) entry which is preliminary data.</text>
</comment>
<name>L9ZRA8_9EURY</name>
<accession>L9ZRA8</accession>
<evidence type="ECO:0000313" key="2">
    <source>
        <dbReference type="EMBL" id="ELY87688.1"/>
    </source>
</evidence>
<proteinExistence type="predicted"/>
<sequence>MQEQAQRVREQLVQVRVEQVLLAVVGQQEVLVQESHQSLRLSQSRMIVKLKMKPKRRLQNRRGRVKSPQIQLQKRLMETLTTARMTRAKRPKRRRRKRTRIRMKQLL</sequence>
<dbReference type="Proteomes" id="UP000011519">
    <property type="component" value="Unassembled WGS sequence"/>
</dbReference>
<keyword evidence="3" id="KW-1185">Reference proteome</keyword>
<gene>
    <name evidence="2" type="ORF">C483_17353</name>
</gene>
<protein>
    <submittedName>
        <fullName evidence="2">Uncharacterized protein</fullName>
    </submittedName>
</protein>
<dbReference type="STRING" id="1227493.C483_17353"/>
<reference evidence="2 3" key="1">
    <citation type="journal article" date="2014" name="PLoS Genet.">
        <title>Phylogenetically driven sequencing of extremely halophilic archaea reveals strategies for static and dynamic osmo-response.</title>
        <authorList>
            <person name="Becker E.A."/>
            <person name="Seitzer P.M."/>
            <person name="Tritt A."/>
            <person name="Larsen D."/>
            <person name="Krusor M."/>
            <person name="Yao A.I."/>
            <person name="Wu D."/>
            <person name="Madern D."/>
            <person name="Eisen J.A."/>
            <person name="Darling A.E."/>
            <person name="Facciotti M.T."/>
        </authorList>
    </citation>
    <scope>NUCLEOTIDE SEQUENCE [LARGE SCALE GENOMIC DNA]</scope>
    <source>
        <strain evidence="2 3">JCM 10989</strain>
    </source>
</reference>